<dbReference type="Pfam" id="PF00512">
    <property type="entry name" value="HisKA"/>
    <property type="match status" value="1"/>
</dbReference>
<keyword evidence="10" id="KW-0812">Transmembrane</keyword>
<keyword evidence="10" id="KW-0472">Membrane</keyword>
<sequence length="698" mass="76841">MFFFANIYFSFIEEGKMTAIVSVRARFFTGSIGAVAVFLIAFLSFYYDSVQKNVAEINAHASVIANEVWAVDRGGVGGYLALISRLDSYRSISVVGPDGIVFASATGQPLSHWAEILFASHLLLVKEMRTEILHQGVPIGTLVAEKYIRILGPGFLIFLFSLILATIFVFAHDLVVTRRFLQKRLFFKMEKLDESERRFEELVNSLPEMVLETDLAGHIIYCNYIAESRFGLAGRDKALYFGLFIEEQREQLEERFRLALRGQDIGLRKLQAKDCDGRVFPLLVRCSPCYREGVAVGMRVLGIDISERVALRRRIEHGRRMEELGLMTGGAAHELKNILSGVVGYSDLLLIELASDAKERSVVAAIKTAGLQAANLVSDLLTVVRGGGGLFRQNRDINIILGEYFSSAECLRLRDGNSHVHYSLQLAREPLWISCSEEHILKIVMNLLVNATEAIEGTGAVQIKTSIEECTQPFFCQNMSMAEGTYVCLQVQDDGILDESRRHIFEPFYSKRVQGKNGTGLGMALVWSVVADHDAGIRISRADLGGKIEVFFPLVVAGTGDTSLIMGTDAEPSCGNGEVILVVDDEIGQCELAMKMLSFLNYSVHCATSSEQALSCLDRHRVDLLLLDMGPGIDGREICARVFANSPEQKTIITTGHGGIDDMEDLQGLEISGVVGKPYSVGNMASVVSAALASCRNE</sequence>
<dbReference type="SMART" id="SM00091">
    <property type="entry name" value="PAS"/>
    <property type="match status" value="1"/>
</dbReference>
<dbReference type="PANTHER" id="PTHR43065:SF46">
    <property type="entry name" value="C4-DICARBOXYLATE TRANSPORT SENSOR PROTEIN DCTB"/>
    <property type="match status" value="1"/>
</dbReference>
<dbReference type="SMART" id="SM00448">
    <property type="entry name" value="REC"/>
    <property type="match status" value="1"/>
</dbReference>
<dbReference type="EC" id="2.7.13.3" evidence="2"/>
<dbReference type="Gene3D" id="3.30.565.10">
    <property type="entry name" value="Histidine kinase-like ATPase, C-terminal domain"/>
    <property type="match status" value="1"/>
</dbReference>
<dbReference type="eggNOG" id="COG4191">
    <property type="taxonomic scope" value="Bacteria"/>
</dbReference>
<dbReference type="SUPFAM" id="SSF52172">
    <property type="entry name" value="CheY-like"/>
    <property type="match status" value="1"/>
</dbReference>
<dbReference type="OrthoDB" id="45683at2"/>
<dbReference type="GO" id="GO:0000155">
    <property type="term" value="F:phosphorelay sensor kinase activity"/>
    <property type="evidence" value="ECO:0007669"/>
    <property type="project" value="InterPro"/>
</dbReference>
<evidence type="ECO:0000256" key="3">
    <source>
        <dbReference type="ARBA" id="ARBA00022553"/>
    </source>
</evidence>
<dbReference type="PROSITE" id="PS50112">
    <property type="entry name" value="PAS"/>
    <property type="match status" value="1"/>
</dbReference>
<evidence type="ECO:0000256" key="4">
    <source>
        <dbReference type="ARBA" id="ARBA00022679"/>
    </source>
</evidence>
<dbReference type="InterPro" id="IPR005467">
    <property type="entry name" value="His_kinase_dom"/>
</dbReference>
<dbReference type="AlphaFoldDB" id="Q6ANT9"/>
<dbReference type="SUPFAM" id="SSF55874">
    <property type="entry name" value="ATPase domain of HSP90 chaperone/DNA topoisomerase II/histidine kinase"/>
    <property type="match status" value="1"/>
</dbReference>
<dbReference type="HOGENOM" id="CLU_394689_0_0_7"/>
<feature type="transmembrane region" description="Helical" evidence="10">
    <location>
        <begin position="27"/>
        <end position="47"/>
    </location>
</feature>
<dbReference type="Gene3D" id="3.40.50.2300">
    <property type="match status" value="1"/>
</dbReference>
<dbReference type="InterPro" id="IPR000014">
    <property type="entry name" value="PAS"/>
</dbReference>
<evidence type="ECO:0000256" key="8">
    <source>
        <dbReference type="ARBA" id="ARBA00023012"/>
    </source>
</evidence>
<dbReference type="Pfam" id="PF00072">
    <property type="entry name" value="Response_reg"/>
    <property type="match status" value="1"/>
</dbReference>
<dbReference type="PANTHER" id="PTHR43065">
    <property type="entry name" value="SENSOR HISTIDINE KINASE"/>
    <property type="match status" value="1"/>
</dbReference>
<evidence type="ECO:0000256" key="1">
    <source>
        <dbReference type="ARBA" id="ARBA00000085"/>
    </source>
</evidence>
<evidence type="ECO:0000259" key="13">
    <source>
        <dbReference type="PROSITE" id="PS50112"/>
    </source>
</evidence>
<evidence type="ECO:0000256" key="10">
    <source>
        <dbReference type="SAM" id="Phobius"/>
    </source>
</evidence>
<evidence type="ECO:0000256" key="6">
    <source>
        <dbReference type="ARBA" id="ARBA00022777"/>
    </source>
</evidence>
<name>Q6ANT9_DESPS</name>
<keyword evidence="7" id="KW-0067">ATP-binding</keyword>
<keyword evidence="8" id="KW-0902">Two-component regulatory system</keyword>
<dbReference type="SMART" id="SM00388">
    <property type="entry name" value="HisKA"/>
    <property type="match status" value="1"/>
</dbReference>
<dbReference type="InterPro" id="IPR011006">
    <property type="entry name" value="CheY-like_superfamily"/>
</dbReference>
<dbReference type="Gene3D" id="1.10.287.130">
    <property type="match status" value="1"/>
</dbReference>
<dbReference type="GO" id="GO:0005524">
    <property type="term" value="F:ATP binding"/>
    <property type="evidence" value="ECO:0007669"/>
    <property type="project" value="UniProtKB-KW"/>
</dbReference>
<evidence type="ECO:0000256" key="5">
    <source>
        <dbReference type="ARBA" id="ARBA00022741"/>
    </source>
</evidence>
<dbReference type="Pfam" id="PF00989">
    <property type="entry name" value="PAS"/>
    <property type="match status" value="1"/>
</dbReference>
<keyword evidence="6" id="KW-0418">Kinase</keyword>
<dbReference type="PROSITE" id="PS50109">
    <property type="entry name" value="HIS_KIN"/>
    <property type="match status" value="1"/>
</dbReference>
<dbReference type="InterPro" id="IPR035965">
    <property type="entry name" value="PAS-like_dom_sf"/>
</dbReference>
<dbReference type="PROSITE" id="PS50110">
    <property type="entry name" value="RESPONSE_REGULATORY"/>
    <property type="match status" value="1"/>
</dbReference>
<dbReference type="EMBL" id="CR522870">
    <property type="protein sequence ID" value="CAG35985.1"/>
    <property type="molecule type" value="Genomic_DNA"/>
</dbReference>
<dbReference type="STRING" id="177439.DP1256"/>
<feature type="domain" description="PAS" evidence="13">
    <location>
        <begin position="195"/>
        <end position="236"/>
    </location>
</feature>
<feature type="modified residue" description="4-aspartylphosphate" evidence="9">
    <location>
        <position position="628"/>
    </location>
</feature>
<keyword evidence="15" id="KW-1185">Reference proteome</keyword>
<dbReference type="InterPro" id="IPR036097">
    <property type="entry name" value="HisK_dim/P_sf"/>
</dbReference>
<feature type="domain" description="Response regulatory" evidence="12">
    <location>
        <begin position="579"/>
        <end position="692"/>
    </location>
</feature>
<dbReference type="KEGG" id="dps:DP1256"/>
<evidence type="ECO:0000256" key="7">
    <source>
        <dbReference type="ARBA" id="ARBA00022840"/>
    </source>
</evidence>
<dbReference type="InterPro" id="IPR013767">
    <property type="entry name" value="PAS_fold"/>
</dbReference>
<keyword evidence="10" id="KW-1133">Transmembrane helix</keyword>
<evidence type="ECO:0000313" key="15">
    <source>
        <dbReference type="Proteomes" id="UP000000602"/>
    </source>
</evidence>
<dbReference type="CDD" id="cd00156">
    <property type="entry name" value="REC"/>
    <property type="match status" value="1"/>
</dbReference>
<dbReference type="CDD" id="cd00082">
    <property type="entry name" value="HisKA"/>
    <property type="match status" value="1"/>
</dbReference>
<organism evidence="14 15">
    <name type="scientific">Desulfotalea psychrophila (strain LSv54 / DSM 12343)</name>
    <dbReference type="NCBI Taxonomy" id="177439"/>
    <lineage>
        <taxon>Bacteria</taxon>
        <taxon>Pseudomonadati</taxon>
        <taxon>Thermodesulfobacteriota</taxon>
        <taxon>Desulfobulbia</taxon>
        <taxon>Desulfobulbales</taxon>
        <taxon>Desulfocapsaceae</taxon>
        <taxon>Desulfotalea</taxon>
    </lineage>
</organism>
<keyword evidence="5" id="KW-0547">Nucleotide-binding</keyword>
<reference evidence="15" key="1">
    <citation type="journal article" date="2004" name="Environ. Microbiol.">
        <title>The genome of Desulfotalea psychrophila, a sulfate-reducing bacterium from permanently cold Arctic sediments.</title>
        <authorList>
            <person name="Rabus R."/>
            <person name="Ruepp A."/>
            <person name="Frickey T."/>
            <person name="Rattei T."/>
            <person name="Fartmann B."/>
            <person name="Stark M."/>
            <person name="Bauer M."/>
            <person name="Zibat A."/>
            <person name="Lombardot T."/>
            <person name="Becker I."/>
            <person name="Amann J."/>
            <person name="Gellner K."/>
            <person name="Teeling H."/>
            <person name="Leuschner W.D."/>
            <person name="Gloeckner F.-O."/>
            <person name="Lupas A.N."/>
            <person name="Amann R."/>
            <person name="Klenk H.-P."/>
        </authorList>
    </citation>
    <scope>NUCLEOTIDE SEQUENCE [LARGE SCALE GENOMIC DNA]</scope>
    <source>
        <strain evidence="15">DSM 12343 / LSv54</strain>
    </source>
</reference>
<dbReference type="SUPFAM" id="SSF47384">
    <property type="entry name" value="Homodimeric domain of signal transducing histidine kinase"/>
    <property type="match status" value="1"/>
</dbReference>
<feature type="transmembrane region" description="Helical" evidence="10">
    <location>
        <begin position="155"/>
        <end position="176"/>
    </location>
</feature>
<dbReference type="Proteomes" id="UP000000602">
    <property type="component" value="Chromosome"/>
</dbReference>
<dbReference type="InterPro" id="IPR036890">
    <property type="entry name" value="HATPase_C_sf"/>
</dbReference>
<dbReference type="NCBIfam" id="TIGR00229">
    <property type="entry name" value="sensory_box"/>
    <property type="match status" value="1"/>
</dbReference>
<comment type="catalytic activity">
    <reaction evidence="1">
        <text>ATP + protein L-histidine = ADP + protein N-phospho-L-histidine.</text>
        <dbReference type="EC" id="2.7.13.3"/>
    </reaction>
</comment>
<dbReference type="Pfam" id="PF02518">
    <property type="entry name" value="HATPase_c"/>
    <property type="match status" value="1"/>
</dbReference>
<proteinExistence type="predicted"/>
<dbReference type="eggNOG" id="COG0784">
    <property type="taxonomic scope" value="Bacteria"/>
</dbReference>
<dbReference type="Gene3D" id="3.30.450.20">
    <property type="entry name" value="PAS domain"/>
    <property type="match status" value="1"/>
</dbReference>
<evidence type="ECO:0000256" key="2">
    <source>
        <dbReference type="ARBA" id="ARBA00012438"/>
    </source>
</evidence>
<keyword evidence="3 9" id="KW-0597">Phosphoprotein</keyword>
<evidence type="ECO:0000313" key="14">
    <source>
        <dbReference type="EMBL" id="CAG35985.1"/>
    </source>
</evidence>
<evidence type="ECO:0000256" key="9">
    <source>
        <dbReference type="PROSITE-ProRule" id="PRU00169"/>
    </source>
</evidence>
<evidence type="ECO:0000259" key="11">
    <source>
        <dbReference type="PROSITE" id="PS50109"/>
    </source>
</evidence>
<protein>
    <recommendedName>
        <fullName evidence="2">histidine kinase</fullName>
        <ecNumber evidence="2">2.7.13.3</ecNumber>
    </recommendedName>
</protein>
<feature type="domain" description="Histidine kinase" evidence="11">
    <location>
        <begin position="330"/>
        <end position="556"/>
    </location>
</feature>
<evidence type="ECO:0000259" key="12">
    <source>
        <dbReference type="PROSITE" id="PS50110"/>
    </source>
</evidence>
<gene>
    <name evidence="14" type="ordered locus">DP1256</name>
</gene>
<dbReference type="GO" id="GO:0006355">
    <property type="term" value="P:regulation of DNA-templated transcription"/>
    <property type="evidence" value="ECO:0007669"/>
    <property type="project" value="InterPro"/>
</dbReference>
<keyword evidence="4" id="KW-0808">Transferase</keyword>
<dbReference type="InterPro" id="IPR003661">
    <property type="entry name" value="HisK_dim/P_dom"/>
</dbReference>
<dbReference type="SMART" id="SM00387">
    <property type="entry name" value="HATPase_c"/>
    <property type="match status" value="1"/>
</dbReference>
<dbReference type="SUPFAM" id="SSF55785">
    <property type="entry name" value="PYP-like sensor domain (PAS domain)"/>
    <property type="match status" value="1"/>
</dbReference>
<dbReference type="InterPro" id="IPR001789">
    <property type="entry name" value="Sig_transdc_resp-reg_receiver"/>
</dbReference>
<dbReference type="InterPro" id="IPR003594">
    <property type="entry name" value="HATPase_dom"/>
</dbReference>
<accession>Q6ANT9</accession>